<feature type="domain" description="Aminoglycoside phosphotransferase" evidence="3">
    <location>
        <begin position="319"/>
        <end position="534"/>
    </location>
</feature>
<dbReference type="Pfam" id="PF13412">
    <property type="entry name" value="HTH_24"/>
    <property type="match status" value="1"/>
</dbReference>
<dbReference type="eggNOG" id="COG1846">
    <property type="taxonomic scope" value="Bacteria"/>
</dbReference>
<dbReference type="PANTHER" id="PTHR43584">
    <property type="entry name" value="NUCLEOTIDYL TRANSFERASE"/>
    <property type="match status" value="1"/>
</dbReference>
<dbReference type="InterPro" id="IPR011009">
    <property type="entry name" value="Kinase-like_dom_sf"/>
</dbReference>
<dbReference type="HOGENOM" id="CLU_467630_0_0_11"/>
<dbReference type="SUPFAM" id="SSF53448">
    <property type="entry name" value="Nucleotide-diphospho-sugar transferases"/>
    <property type="match status" value="1"/>
</dbReference>
<evidence type="ECO:0000313" key="6">
    <source>
        <dbReference type="Proteomes" id="UP000002026"/>
    </source>
</evidence>
<dbReference type="KEGG" id="shi:Shel_14740"/>
<dbReference type="SUPFAM" id="SSF56112">
    <property type="entry name" value="Protein kinase-like (PK-like)"/>
    <property type="match status" value="1"/>
</dbReference>
<evidence type="ECO:0000256" key="2">
    <source>
        <dbReference type="ARBA" id="ARBA00022695"/>
    </source>
</evidence>
<protein>
    <submittedName>
        <fullName evidence="5">CTP:phosphocholine cytidylyltransferase</fullName>
    </submittedName>
</protein>
<dbReference type="EMBL" id="CP001684">
    <property type="protein sequence ID" value="ACV22494.1"/>
    <property type="molecule type" value="Genomic_DNA"/>
</dbReference>
<evidence type="ECO:0000313" key="5">
    <source>
        <dbReference type="EMBL" id="ACV22494.1"/>
    </source>
</evidence>
<proteinExistence type="predicted"/>
<dbReference type="InterPro" id="IPR025877">
    <property type="entry name" value="MobA-like_NTP_Trfase"/>
</dbReference>
<dbReference type="InterPro" id="IPR036390">
    <property type="entry name" value="WH_DNA-bd_sf"/>
</dbReference>
<dbReference type="Gene3D" id="1.10.10.10">
    <property type="entry name" value="Winged helix-like DNA-binding domain superfamily/Winged helix DNA-binding domain"/>
    <property type="match status" value="1"/>
</dbReference>
<dbReference type="Gene3D" id="3.30.200.20">
    <property type="entry name" value="Phosphorylase Kinase, domain 1"/>
    <property type="match status" value="1"/>
</dbReference>
<dbReference type="InterPro" id="IPR036388">
    <property type="entry name" value="WH-like_DNA-bd_sf"/>
</dbReference>
<dbReference type="Pfam" id="PF01636">
    <property type="entry name" value="APH"/>
    <property type="match status" value="1"/>
</dbReference>
<reference evidence="5 6" key="1">
    <citation type="journal article" date="2009" name="Stand. Genomic Sci.">
        <title>Complete genome sequence of Slackia heliotrinireducens type strain (RHS 1).</title>
        <authorList>
            <person name="Pukall R."/>
            <person name="Lapidus A."/>
            <person name="Nolan M."/>
            <person name="Copeland A."/>
            <person name="Glavina Del Rio T."/>
            <person name="Lucas S."/>
            <person name="Chen F."/>
            <person name="Tice H."/>
            <person name="Cheng J.F."/>
            <person name="Chertkov O."/>
            <person name="Bruce D."/>
            <person name="Goodwin L."/>
            <person name="Kuske C."/>
            <person name="Brettin T."/>
            <person name="Detter J.C."/>
            <person name="Han C."/>
            <person name="Pitluck S."/>
            <person name="Pati A."/>
            <person name="Mavrommatis K."/>
            <person name="Ivanova N."/>
            <person name="Ovchinnikova G."/>
            <person name="Chen A."/>
            <person name="Palaniappan K."/>
            <person name="Schneider S."/>
            <person name="Rohde M."/>
            <person name="Chain P."/>
            <person name="D'haeseleer P."/>
            <person name="Goker M."/>
            <person name="Bristow J."/>
            <person name="Eisen J.A."/>
            <person name="Markowitz V."/>
            <person name="Kyrpides N.C."/>
            <person name="Klenk H.P."/>
            <person name="Hugenholtz P."/>
        </authorList>
    </citation>
    <scope>NUCLEOTIDE SEQUENCE [LARGE SCALE GENOMIC DNA]</scope>
    <source>
        <strain evidence="6">ATCC 29202 / DSM 20476 / NCTC 11029 / RHS 1</strain>
    </source>
</reference>
<name>C7N6F9_SLAHD</name>
<keyword evidence="1 5" id="KW-0808">Transferase</keyword>
<sequence>MITRNEFETLCAIRQNPGATQRELADALGVSLGTVNNVHRSLTKAKLIEEGRITARGLKELRPYKVENAVIMAAGLSSRFAPISYERPKGLLKVRGEVLIERQIEQLMEAGVNEIVVVVGYKCELFFYLEEKYGVQIVVNHEYASKNNHSTLMRVREMLGNTYICSSDDYFTTNPFEQYVWKAYYSAEFSEGPTREWCMETDRKGRIEKVTVGGENAWYMTGHAYFDKAFSDRFVEILEAEYDDPRTADKLWEELYIEHIDEFDMEIKEYEPDVIFEFDSLDELRDFDPLFLENVDSSIFDNIVAVLGCDKSEIRDVYPLKQGLTNLSCHFTTDDGEYVYRHPGVGTEQMIDRSAEVQALNLAKSIGIDKTFVFENAKTGWKISKFIKNCRELDPRDDAQLAEAMQVAHKLHGQNVSLDRHFDYLQEGLKYEKLLLKKGPINVPGYEELKAQAEKARAYAAQDNAPECLTHNDFFNLNLLYDEEGNLSLIDWEYAGMSDYASDYGTFVVTCMLNDEEADRALEHYFGRTPTLEERRHNYAFVGLAGWCWYVWSLQKESEGDYVGEWLYTYYRYAKKYLPKAIELYEQPQE</sequence>
<keyword evidence="2 5" id="KW-0548">Nucleotidyltransferase</keyword>
<dbReference type="InterPro" id="IPR002575">
    <property type="entry name" value="Aminoglycoside_PTrfase"/>
</dbReference>
<dbReference type="CDD" id="cd02523">
    <property type="entry name" value="PC_cytidylyltransferase"/>
    <property type="match status" value="1"/>
</dbReference>
<dbReference type="Pfam" id="PF12804">
    <property type="entry name" value="NTP_transf_3"/>
    <property type="match status" value="1"/>
</dbReference>
<dbReference type="PANTHER" id="PTHR43584:SF5">
    <property type="entry name" value="PROTEIN LICC"/>
    <property type="match status" value="1"/>
</dbReference>
<dbReference type="SUPFAM" id="SSF46785">
    <property type="entry name" value="Winged helix' DNA-binding domain"/>
    <property type="match status" value="1"/>
</dbReference>
<dbReference type="InterPro" id="IPR029044">
    <property type="entry name" value="Nucleotide-diphossugar_trans"/>
</dbReference>
<organism evidence="5 6">
    <name type="scientific">Slackia heliotrinireducens (strain ATCC 29202 / DSM 20476 / NCTC 11029 / RHS 1)</name>
    <name type="common">Peptococcus heliotrinreducens</name>
    <dbReference type="NCBI Taxonomy" id="471855"/>
    <lineage>
        <taxon>Bacteria</taxon>
        <taxon>Bacillati</taxon>
        <taxon>Actinomycetota</taxon>
        <taxon>Coriobacteriia</taxon>
        <taxon>Eggerthellales</taxon>
        <taxon>Eggerthellaceae</taxon>
        <taxon>Slackia</taxon>
    </lineage>
</organism>
<accession>C7N6F9</accession>
<dbReference type="AlphaFoldDB" id="C7N6F9"/>
<keyword evidence="6" id="KW-1185">Reference proteome</keyword>
<dbReference type="eggNOG" id="COG0510">
    <property type="taxonomic scope" value="Bacteria"/>
</dbReference>
<dbReference type="STRING" id="471855.Shel_14740"/>
<evidence type="ECO:0000256" key="1">
    <source>
        <dbReference type="ARBA" id="ARBA00022679"/>
    </source>
</evidence>
<gene>
    <name evidence="5" type="ordered locus">Shel_14740</name>
</gene>
<dbReference type="CDD" id="cd05151">
    <property type="entry name" value="ChoK-like"/>
    <property type="match status" value="1"/>
</dbReference>
<dbReference type="RefSeq" id="WP_012798596.1">
    <property type="nucleotide sequence ID" value="NC_013165.1"/>
</dbReference>
<dbReference type="Proteomes" id="UP000002026">
    <property type="component" value="Chromosome"/>
</dbReference>
<dbReference type="InterPro" id="IPR050065">
    <property type="entry name" value="GlmU-like"/>
</dbReference>
<evidence type="ECO:0000259" key="4">
    <source>
        <dbReference type="Pfam" id="PF12804"/>
    </source>
</evidence>
<feature type="domain" description="MobA-like NTP transferase" evidence="4">
    <location>
        <begin position="69"/>
        <end position="152"/>
    </location>
</feature>
<dbReference type="eggNOG" id="COG4750">
    <property type="taxonomic scope" value="Bacteria"/>
</dbReference>
<dbReference type="GO" id="GO:0016779">
    <property type="term" value="F:nucleotidyltransferase activity"/>
    <property type="evidence" value="ECO:0007669"/>
    <property type="project" value="UniProtKB-KW"/>
</dbReference>
<dbReference type="Gene3D" id="3.90.1200.10">
    <property type="match status" value="1"/>
</dbReference>
<dbReference type="Gene3D" id="3.90.550.10">
    <property type="entry name" value="Spore Coat Polysaccharide Biosynthesis Protein SpsA, Chain A"/>
    <property type="match status" value="1"/>
</dbReference>
<evidence type="ECO:0000259" key="3">
    <source>
        <dbReference type="Pfam" id="PF01636"/>
    </source>
</evidence>